<feature type="compositionally biased region" description="Low complexity" evidence="1">
    <location>
        <begin position="927"/>
        <end position="936"/>
    </location>
</feature>
<keyword evidence="3" id="KW-1185">Reference proteome</keyword>
<protein>
    <submittedName>
        <fullName evidence="2">Uncharacterized protein</fullName>
    </submittedName>
</protein>
<feature type="compositionally biased region" description="Low complexity" evidence="1">
    <location>
        <begin position="28"/>
        <end position="44"/>
    </location>
</feature>
<evidence type="ECO:0000256" key="1">
    <source>
        <dbReference type="SAM" id="MobiDB-lite"/>
    </source>
</evidence>
<accession>A0A058Z2D4</accession>
<evidence type="ECO:0000313" key="2">
    <source>
        <dbReference type="EMBL" id="KCV67682.1"/>
    </source>
</evidence>
<evidence type="ECO:0000313" key="3">
    <source>
        <dbReference type="Proteomes" id="UP000030693"/>
    </source>
</evidence>
<dbReference type="GeneID" id="20530517"/>
<dbReference type="AlphaFoldDB" id="A0A058Z2D4"/>
<name>A0A058Z2D4_FONAL</name>
<feature type="region of interest" description="Disordered" evidence="1">
    <location>
        <begin position="28"/>
        <end position="65"/>
    </location>
</feature>
<organism evidence="2">
    <name type="scientific">Fonticula alba</name>
    <name type="common">Slime mold</name>
    <dbReference type="NCBI Taxonomy" id="691883"/>
    <lineage>
        <taxon>Eukaryota</taxon>
        <taxon>Rotosphaerida</taxon>
        <taxon>Fonticulaceae</taxon>
        <taxon>Fonticula</taxon>
    </lineage>
</organism>
<dbReference type="RefSeq" id="XP_009497866.1">
    <property type="nucleotide sequence ID" value="XM_009499591.1"/>
</dbReference>
<reference evidence="2" key="1">
    <citation type="submission" date="2013-04" db="EMBL/GenBank/DDBJ databases">
        <title>The Genome Sequence of Fonticula alba ATCC 38817.</title>
        <authorList>
            <consortium name="The Broad Institute Genomics Platform"/>
            <person name="Russ C."/>
            <person name="Cuomo C."/>
            <person name="Burger G."/>
            <person name="Gray M.W."/>
            <person name="Holland P.W.H."/>
            <person name="King N."/>
            <person name="Lang F.B.F."/>
            <person name="Roger A.J."/>
            <person name="Ruiz-Trillo I."/>
            <person name="Brown M."/>
            <person name="Walker B."/>
            <person name="Young S."/>
            <person name="Zeng Q."/>
            <person name="Gargeya S."/>
            <person name="Fitzgerald M."/>
            <person name="Haas B."/>
            <person name="Abouelleil A."/>
            <person name="Allen A.W."/>
            <person name="Alvarado L."/>
            <person name="Arachchi H.M."/>
            <person name="Berlin A.M."/>
            <person name="Chapman S.B."/>
            <person name="Gainer-Dewar J."/>
            <person name="Goldberg J."/>
            <person name="Griggs A."/>
            <person name="Gujja S."/>
            <person name="Hansen M."/>
            <person name="Howarth C."/>
            <person name="Imamovic A."/>
            <person name="Ireland A."/>
            <person name="Larimer J."/>
            <person name="McCowan C."/>
            <person name="Murphy C."/>
            <person name="Pearson M."/>
            <person name="Poon T.W."/>
            <person name="Priest M."/>
            <person name="Roberts A."/>
            <person name="Saif S."/>
            <person name="Shea T."/>
            <person name="Sisk P."/>
            <person name="Sykes S."/>
            <person name="Wortman J."/>
            <person name="Nusbaum C."/>
            <person name="Birren B."/>
        </authorList>
    </citation>
    <scope>NUCLEOTIDE SEQUENCE [LARGE SCALE GENOMIC DNA]</scope>
    <source>
        <strain evidence="2">ATCC 38817</strain>
    </source>
</reference>
<gene>
    <name evidence="2" type="ORF">H696_05792</name>
</gene>
<feature type="region of interest" description="Disordered" evidence="1">
    <location>
        <begin position="322"/>
        <end position="357"/>
    </location>
</feature>
<dbReference type="EMBL" id="KB932214">
    <property type="protein sequence ID" value="KCV67682.1"/>
    <property type="molecule type" value="Genomic_DNA"/>
</dbReference>
<dbReference type="Proteomes" id="UP000030693">
    <property type="component" value="Unassembled WGS sequence"/>
</dbReference>
<feature type="region of interest" description="Disordered" evidence="1">
    <location>
        <begin position="927"/>
        <end position="949"/>
    </location>
</feature>
<sequence>MSDRSMCAASGGGPLAAKELADFAQQVGRAASAGPDPGAALAAPESVPHPVPRATAAARGCPFRGGSARPVDSLPGQQQLLVQPGDGLATGGPVPGAGQRAAELAGVDHAALLADEWASIYSPGGSPVLGSPVTARPGHAVSTPRCPFSAALAGGPGLGAPGWHGPGALWPGAGAPPPAADAYQELVAAPEDVARLDAPAEADDAPAESLLDPDTQRLLLRGSAGAADLLSGPGRLQAEAARAHAAIREDPTLGGGRFARFMLDLSAGAATIRPDGSVSGTAEPQAADRLILPGADDQAGPEAEEDLSGVQAAVQAAARAFGLRQPADRQTAPSTTAPGMAGDDTTVVPAPPGPGPEVVEAARRAGLRASEAPAPGPVLTCPMTGRRVAVPADGPASEAVRRALGGPLAAAPAEALPAASAAAQQCPYLSAKLQGAEHPADGQVAAHHPAGSWVTAFRQAIEPLRPEPRPGQALDEWTEWEEETLPATGWRQHRWLGWGYEAYRRADFTAYRPRFTARSRALEPLYQARADLGPGDLADVLALARELSLGGRAESAVALLEAALAPGGEVSTPGLDSDVAAVAASRADLWQELGRLHVQQMRDGSALGALWAAAGILYPAEVAGASAAGWGPTEAPVAGVPAAPAAQVPGIWLELAGCYQAEKCRPELFKCVMQWLNLVSPGPEPFAPAMNTEHFFVDLVRAVAGVGQQCVQALAALGPDRADHGPERARLLDRLAASQSALSMVLSVSPSPEDVRFACESATIMVNALLEAQRLSVTGAGGAGPAPGSLSFRLYLGYLRLGGLLGRAGDHGPALAALRRAQEALRGWAHAAGAEGAPSRRTPRLDYNMGISSLALGALEDACDHFASSLANQLEATDHAAEEMYASEAEAAAAAEHALRGLAIADADAAAPDSPIHGLRRAARHAPPGALLPAGHPSTALSPSGQDGDADTWEALRVTLVELGETARAKAAANRDLAGCLAWDLPRGRLAAGPPGL</sequence>
<proteinExistence type="predicted"/>